<evidence type="ECO:0000313" key="13">
    <source>
        <dbReference type="Proteomes" id="UP001501612"/>
    </source>
</evidence>
<accession>A0ABP5AC97</accession>
<evidence type="ECO:0000256" key="7">
    <source>
        <dbReference type="ARBA" id="ARBA00022989"/>
    </source>
</evidence>
<feature type="transmembrane region" description="Helical" evidence="9">
    <location>
        <begin position="262"/>
        <end position="280"/>
    </location>
</feature>
<reference evidence="13" key="1">
    <citation type="journal article" date="2019" name="Int. J. Syst. Evol. Microbiol.">
        <title>The Global Catalogue of Microorganisms (GCM) 10K type strain sequencing project: providing services to taxonomists for standard genome sequencing and annotation.</title>
        <authorList>
            <consortium name="The Broad Institute Genomics Platform"/>
            <consortium name="The Broad Institute Genome Sequencing Center for Infectious Disease"/>
            <person name="Wu L."/>
            <person name="Ma J."/>
        </authorList>
    </citation>
    <scope>NUCLEOTIDE SEQUENCE [LARGE SCALE GENOMIC DNA]</scope>
    <source>
        <strain evidence="13">JCM 14046</strain>
    </source>
</reference>
<dbReference type="SUPFAM" id="SSF161098">
    <property type="entry name" value="MetI-like"/>
    <property type="match status" value="1"/>
</dbReference>
<dbReference type="PANTHER" id="PTHR30614:SF20">
    <property type="entry name" value="GLUTAMINE TRANSPORT SYSTEM PERMEASE PROTEIN GLNP"/>
    <property type="match status" value="1"/>
</dbReference>
<keyword evidence="5 9" id="KW-0812">Transmembrane</keyword>
<feature type="transmembrane region" description="Helical" evidence="9">
    <location>
        <begin position="125"/>
        <end position="152"/>
    </location>
</feature>
<name>A0ABP5AC97_9ACTN</name>
<dbReference type="RefSeq" id="WP_344003263.1">
    <property type="nucleotide sequence ID" value="NZ_BAAAMY010000001.1"/>
</dbReference>
<evidence type="ECO:0000256" key="2">
    <source>
        <dbReference type="ARBA" id="ARBA00010072"/>
    </source>
</evidence>
<organism evidence="12 13">
    <name type="scientific">Nocardioides lentus</name>
    <dbReference type="NCBI Taxonomy" id="338077"/>
    <lineage>
        <taxon>Bacteria</taxon>
        <taxon>Bacillati</taxon>
        <taxon>Actinomycetota</taxon>
        <taxon>Actinomycetes</taxon>
        <taxon>Propionibacteriales</taxon>
        <taxon>Nocardioidaceae</taxon>
        <taxon>Nocardioides</taxon>
    </lineage>
</organism>
<dbReference type="InterPro" id="IPR000515">
    <property type="entry name" value="MetI-like"/>
</dbReference>
<dbReference type="Proteomes" id="UP001501612">
    <property type="component" value="Unassembled WGS sequence"/>
</dbReference>
<feature type="transmembrane region" description="Helical" evidence="9">
    <location>
        <begin position="164"/>
        <end position="184"/>
    </location>
</feature>
<dbReference type="InterPro" id="IPR035906">
    <property type="entry name" value="MetI-like_sf"/>
</dbReference>
<evidence type="ECO:0000256" key="3">
    <source>
        <dbReference type="ARBA" id="ARBA00022448"/>
    </source>
</evidence>
<dbReference type="Gene3D" id="1.10.3720.10">
    <property type="entry name" value="MetI-like"/>
    <property type="match status" value="1"/>
</dbReference>
<evidence type="ECO:0000256" key="8">
    <source>
        <dbReference type="ARBA" id="ARBA00023136"/>
    </source>
</evidence>
<keyword evidence="7 9" id="KW-1133">Transmembrane helix</keyword>
<dbReference type="InterPro" id="IPR043429">
    <property type="entry name" value="ArtM/GltK/GlnP/TcyL/YhdX-like"/>
</dbReference>
<evidence type="ECO:0000259" key="11">
    <source>
        <dbReference type="PROSITE" id="PS50928"/>
    </source>
</evidence>
<sequence>MSTPTTSGAAGGTAEASRAAWTPSEHEVERRAVRRRLRRRGTLVAGVATVVGLGLLVALVVLSPGWQRVQETFLSPYHAREALPSIAQGFLLNVGMFLVAEPLILLLGTLVAVARGTTSPWLTPVRLLAVAYVDLFRGLPTLLVVFLFAFGIPALQLQGVTTSLFWLATAALVLCYGAYVAEVIRAGIDSVHPSQVASARSLALSQSQVMRHVVLPQAGRRVVPPLMNDFVSLQKDTALVASVGVFEALFAAQDYGNYNFNYTPLLVAGLFFVALTIPLARLTDWLGRRVAERERGGR</sequence>
<evidence type="ECO:0000256" key="10">
    <source>
        <dbReference type="SAM" id="MobiDB-lite"/>
    </source>
</evidence>
<dbReference type="InterPro" id="IPR010065">
    <property type="entry name" value="AA_ABC_transptr_permease_3TM"/>
</dbReference>
<keyword evidence="4" id="KW-1003">Cell membrane</keyword>
<dbReference type="Pfam" id="PF00528">
    <property type="entry name" value="BPD_transp_1"/>
    <property type="match status" value="1"/>
</dbReference>
<feature type="compositionally biased region" description="Low complexity" evidence="10">
    <location>
        <begin position="1"/>
        <end position="20"/>
    </location>
</feature>
<gene>
    <name evidence="12" type="ORF">GCM10009737_05050</name>
</gene>
<dbReference type="EMBL" id="BAAAMY010000001">
    <property type="protein sequence ID" value="GAA1907224.1"/>
    <property type="molecule type" value="Genomic_DNA"/>
</dbReference>
<keyword evidence="6" id="KW-0029">Amino-acid transport</keyword>
<comment type="caution">
    <text evidence="12">The sequence shown here is derived from an EMBL/GenBank/DDBJ whole genome shotgun (WGS) entry which is preliminary data.</text>
</comment>
<keyword evidence="13" id="KW-1185">Reference proteome</keyword>
<protein>
    <submittedName>
        <fullName evidence="12">Amino acid ABC transporter permease</fullName>
    </submittedName>
</protein>
<comment type="similarity">
    <text evidence="2">Belongs to the binding-protein-dependent transport system permease family. HisMQ subfamily.</text>
</comment>
<dbReference type="CDD" id="cd06261">
    <property type="entry name" value="TM_PBP2"/>
    <property type="match status" value="1"/>
</dbReference>
<evidence type="ECO:0000256" key="6">
    <source>
        <dbReference type="ARBA" id="ARBA00022970"/>
    </source>
</evidence>
<evidence type="ECO:0000256" key="9">
    <source>
        <dbReference type="RuleBase" id="RU363032"/>
    </source>
</evidence>
<dbReference type="NCBIfam" id="TIGR01726">
    <property type="entry name" value="HEQRo_perm_3TM"/>
    <property type="match status" value="1"/>
</dbReference>
<feature type="domain" description="ABC transmembrane type-1" evidence="11">
    <location>
        <begin position="90"/>
        <end position="283"/>
    </location>
</feature>
<feature type="transmembrane region" description="Helical" evidence="9">
    <location>
        <begin position="43"/>
        <end position="66"/>
    </location>
</feature>
<proteinExistence type="inferred from homology"/>
<evidence type="ECO:0000256" key="5">
    <source>
        <dbReference type="ARBA" id="ARBA00022692"/>
    </source>
</evidence>
<feature type="region of interest" description="Disordered" evidence="10">
    <location>
        <begin position="1"/>
        <end position="27"/>
    </location>
</feature>
<feature type="transmembrane region" description="Helical" evidence="9">
    <location>
        <begin position="86"/>
        <end position="113"/>
    </location>
</feature>
<evidence type="ECO:0000313" key="12">
    <source>
        <dbReference type="EMBL" id="GAA1907224.1"/>
    </source>
</evidence>
<dbReference type="PROSITE" id="PS50928">
    <property type="entry name" value="ABC_TM1"/>
    <property type="match status" value="1"/>
</dbReference>
<keyword evidence="3 9" id="KW-0813">Transport</keyword>
<dbReference type="PANTHER" id="PTHR30614">
    <property type="entry name" value="MEMBRANE COMPONENT OF AMINO ACID ABC TRANSPORTER"/>
    <property type="match status" value="1"/>
</dbReference>
<evidence type="ECO:0000256" key="4">
    <source>
        <dbReference type="ARBA" id="ARBA00022475"/>
    </source>
</evidence>
<keyword evidence="8 9" id="KW-0472">Membrane</keyword>
<evidence type="ECO:0000256" key="1">
    <source>
        <dbReference type="ARBA" id="ARBA00004651"/>
    </source>
</evidence>
<comment type="subcellular location">
    <subcellularLocation>
        <location evidence="1 9">Cell membrane</location>
        <topology evidence="1 9">Multi-pass membrane protein</topology>
    </subcellularLocation>
</comment>